<dbReference type="Proteomes" id="UP000298061">
    <property type="component" value="Unassembled WGS sequence"/>
</dbReference>
<dbReference type="AlphaFoldDB" id="A0A4Z0ABN3"/>
<accession>A0A4Z0ABN3</accession>
<evidence type="ECO:0000259" key="1">
    <source>
        <dbReference type="Pfam" id="PF12937"/>
    </source>
</evidence>
<dbReference type="Gene3D" id="1.20.1280.50">
    <property type="match status" value="1"/>
</dbReference>
<sequence length="241" mass="27478">MPVLREPTREEYTTLDPQAFWSTFVLPRLIRIEGISSRDETGVIMRARQTLDDELAAMHLVMCFLRTRRNALSAVSALPAEVLARIFEFYAALQPPASDDERPLGWIELTHVCRLWRDTAMQFPSLWSDICFDLGPQWAEAMLARTKEAPVSLRRRLAWAPNRSMNIISEHMRHTRELSLVGPLDVLERYIRTLPSPPRTLEIMELGTDYSDFLITRVVNFKLPEAKAGGMSFAFASSPGS</sequence>
<dbReference type="Pfam" id="PF12937">
    <property type="entry name" value="F-box-like"/>
    <property type="match status" value="1"/>
</dbReference>
<keyword evidence="3" id="KW-1185">Reference proteome</keyword>
<feature type="domain" description="F-box" evidence="1">
    <location>
        <begin position="76"/>
        <end position="132"/>
    </location>
</feature>
<reference evidence="2 3" key="1">
    <citation type="submission" date="2019-02" db="EMBL/GenBank/DDBJ databases">
        <title>Genome sequencing of the rare red list fungi Hericium alpestre (H. flagellum).</title>
        <authorList>
            <person name="Buettner E."/>
            <person name="Kellner H."/>
        </authorList>
    </citation>
    <scope>NUCLEOTIDE SEQUENCE [LARGE SCALE GENOMIC DNA]</scope>
    <source>
        <strain evidence="2 3">DSM 108284</strain>
    </source>
</reference>
<evidence type="ECO:0000313" key="3">
    <source>
        <dbReference type="Proteomes" id="UP000298061"/>
    </source>
</evidence>
<protein>
    <recommendedName>
        <fullName evidence="1">F-box domain-containing protein</fullName>
    </recommendedName>
</protein>
<dbReference type="InterPro" id="IPR036047">
    <property type="entry name" value="F-box-like_dom_sf"/>
</dbReference>
<dbReference type="InterPro" id="IPR001810">
    <property type="entry name" value="F-box_dom"/>
</dbReference>
<evidence type="ECO:0000313" key="2">
    <source>
        <dbReference type="EMBL" id="TFY83763.1"/>
    </source>
</evidence>
<organism evidence="2 3">
    <name type="scientific">Hericium alpestre</name>
    <dbReference type="NCBI Taxonomy" id="135208"/>
    <lineage>
        <taxon>Eukaryota</taxon>
        <taxon>Fungi</taxon>
        <taxon>Dikarya</taxon>
        <taxon>Basidiomycota</taxon>
        <taxon>Agaricomycotina</taxon>
        <taxon>Agaricomycetes</taxon>
        <taxon>Russulales</taxon>
        <taxon>Hericiaceae</taxon>
        <taxon>Hericium</taxon>
    </lineage>
</organism>
<dbReference type="STRING" id="135208.A0A4Z0ABN3"/>
<gene>
    <name evidence="2" type="ORF">EWM64_g236</name>
</gene>
<dbReference type="OrthoDB" id="2884925at2759"/>
<comment type="caution">
    <text evidence="2">The sequence shown here is derived from an EMBL/GenBank/DDBJ whole genome shotgun (WGS) entry which is preliminary data.</text>
</comment>
<dbReference type="SUPFAM" id="SSF81383">
    <property type="entry name" value="F-box domain"/>
    <property type="match status" value="1"/>
</dbReference>
<proteinExistence type="predicted"/>
<name>A0A4Z0ABN3_9AGAM</name>
<dbReference type="EMBL" id="SFCI01000010">
    <property type="protein sequence ID" value="TFY83763.1"/>
    <property type="molecule type" value="Genomic_DNA"/>
</dbReference>